<evidence type="ECO:0000313" key="1">
    <source>
        <dbReference type="EMBL" id="KAF7354565.1"/>
    </source>
</evidence>
<name>A0A8H7CY45_9AGAR</name>
<sequence length="101" mass="11089">MNYKAQPIDYTEPNIDLATLASSSRSTISSAPRNSNYSISLVATLLLHFYIWQCLACLSLKCRIHVPLGSSCRRFGVPDSLGGGISSNMYISTLSRQRCAQ</sequence>
<comment type="caution">
    <text evidence="1">The sequence shown here is derived from an EMBL/GenBank/DDBJ whole genome shotgun (WGS) entry which is preliminary data.</text>
</comment>
<dbReference type="EMBL" id="JACAZH010000011">
    <property type="protein sequence ID" value="KAF7354565.1"/>
    <property type="molecule type" value="Genomic_DNA"/>
</dbReference>
<protein>
    <submittedName>
        <fullName evidence="1">Uncharacterized protein</fullName>
    </submittedName>
</protein>
<gene>
    <name evidence="1" type="ORF">MSAN_01369600</name>
</gene>
<evidence type="ECO:0000313" key="2">
    <source>
        <dbReference type="Proteomes" id="UP000623467"/>
    </source>
</evidence>
<dbReference type="AlphaFoldDB" id="A0A8H7CY45"/>
<keyword evidence="2" id="KW-1185">Reference proteome</keyword>
<proteinExistence type="predicted"/>
<reference evidence="1" key="1">
    <citation type="submission" date="2020-05" db="EMBL/GenBank/DDBJ databases">
        <title>Mycena genomes resolve the evolution of fungal bioluminescence.</title>
        <authorList>
            <person name="Tsai I.J."/>
        </authorList>
    </citation>
    <scope>NUCLEOTIDE SEQUENCE</scope>
    <source>
        <strain evidence="1">160909Yilan</strain>
    </source>
</reference>
<accession>A0A8H7CY45</accession>
<organism evidence="1 2">
    <name type="scientific">Mycena sanguinolenta</name>
    <dbReference type="NCBI Taxonomy" id="230812"/>
    <lineage>
        <taxon>Eukaryota</taxon>
        <taxon>Fungi</taxon>
        <taxon>Dikarya</taxon>
        <taxon>Basidiomycota</taxon>
        <taxon>Agaricomycotina</taxon>
        <taxon>Agaricomycetes</taxon>
        <taxon>Agaricomycetidae</taxon>
        <taxon>Agaricales</taxon>
        <taxon>Marasmiineae</taxon>
        <taxon>Mycenaceae</taxon>
        <taxon>Mycena</taxon>
    </lineage>
</organism>
<dbReference type="Proteomes" id="UP000623467">
    <property type="component" value="Unassembled WGS sequence"/>
</dbReference>